<protein>
    <recommendedName>
        <fullName evidence="4 12">Cysteine synthase</fullName>
        <ecNumber evidence="4 12">2.5.1.47</ecNumber>
    </recommendedName>
</protein>
<comment type="similarity">
    <text evidence="3 12">Belongs to the cysteine synthase/cystathionine beta-synthase family.</text>
</comment>
<gene>
    <name evidence="14" type="primary">cysK</name>
    <name evidence="14" type="ORF">CR164_07660</name>
</gene>
<evidence type="ECO:0000313" key="15">
    <source>
        <dbReference type="Proteomes" id="UP000246278"/>
    </source>
</evidence>
<dbReference type="OrthoDB" id="9808024at2"/>
<keyword evidence="15" id="KW-1185">Reference proteome</keyword>
<dbReference type="InterPro" id="IPR005856">
    <property type="entry name" value="Cys_synth"/>
</dbReference>
<dbReference type="EMBL" id="PDNZ01000004">
    <property type="protein sequence ID" value="PWW82196.1"/>
    <property type="molecule type" value="Genomic_DNA"/>
</dbReference>
<evidence type="ECO:0000256" key="1">
    <source>
        <dbReference type="ARBA" id="ARBA00001933"/>
    </source>
</evidence>
<dbReference type="InterPro" id="IPR050214">
    <property type="entry name" value="Cys_Synth/Cystath_Beta-Synth"/>
</dbReference>
<proteinExistence type="inferred from homology"/>
<dbReference type="EC" id="2.5.1.47" evidence="4 12"/>
<comment type="caution">
    <text evidence="14">The sequence shown here is derived from an EMBL/GenBank/DDBJ whole genome shotgun (WGS) entry which is preliminary data.</text>
</comment>
<dbReference type="NCBIfam" id="TIGR01136">
    <property type="entry name" value="cysKM"/>
    <property type="match status" value="1"/>
</dbReference>
<feature type="modified residue" description="N6-(pyridoxal phosphate)lysine" evidence="11">
    <location>
        <position position="48"/>
    </location>
</feature>
<dbReference type="FunFam" id="3.40.50.1100:FF:000003">
    <property type="entry name" value="Cystathionine beta-synthase"/>
    <property type="match status" value="1"/>
</dbReference>
<evidence type="ECO:0000256" key="4">
    <source>
        <dbReference type="ARBA" id="ARBA00012681"/>
    </source>
</evidence>
<organism evidence="14 15">
    <name type="scientific">Prosthecochloris marina</name>
    <dbReference type="NCBI Taxonomy" id="2017681"/>
    <lineage>
        <taxon>Bacteria</taxon>
        <taxon>Pseudomonadati</taxon>
        <taxon>Chlorobiota</taxon>
        <taxon>Chlorobiia</taxon>
        <taxon>Chlorobiales</taxon>
        <taxon>Chlorobiaceae</taxon>
        <taxon>Prosthecochloris</taxon>
    </lineage>
</organism>
<dbReference type="Gene3D" id="3.40.50.1100">
    <property type="match status" value="2"/>
</dbReference>
<dbReference type="NCBIfam" id="TIGR01139">
    <property type="entry name" value="cysK"/>
    <property type="match status" value="1"/>
</dbReference>
<reference evidence="15" key="1">
    <citation type="submission" date="2017-10" db="EMBL/GenBank/DDBJ databases">
        <authorList>
            <person name="Gaisin V.A."/>
            <person name="Rysina M.S."/>
            <person name="Grouzdev D.S."/>
        </authorList>
    </citation>
    <scope>NUCLEOTIDE SEQUENCE [LARGE SCALE GENOMIC DNA]</scope>
    <source>
        <strain evidence="15">V1</strain>
    </source>
</reference>
<evidence type="ECO:0000256" key="7">
    <source>
        <dbReference type="ARBA" id="ARBA00022898"/>
    </source>
</evidence>
<dbReference type="SUPFAM" id="SSF53686">
    <property type="entry name" value="Tryptophan synthase beta subunit-like PLP-dependent enzymes"/>
    <property type="match status" value="1"/>
</dbReference>
<name>A0A317T9R2_9CHLB</name>
<evidence type="ECO:0000256" key="6">
    <source>
        <dbReference type="ARBA" id="ARBA00022679"/>
    </source>
</evidence>
<evidence type="ECO:0000256" key="12">
    <source>
        <dbReference type="RuleBase" id="RU003985"/>
    </source>
</evidence>
<comment type="pathway">
    <text evidence="2">Amino-acid biosynthesis; L-cysteine biosynthesis; L-cysteine from L-serine: step 2/2.</text>
</comment>
<evidence type="ECO:0000256" key="9">
    <source>
        <dbReference type="ARBA" id="ARBA00047931"/>
    </source>
</evidence>
<dbReference type="Pfam" id="PF00291">
    <property type="entry name" value="PALP"/>
    <property type="match status" value="1"/>
</dbReference>
<dbReference type="Proteomes" id="UP000246278">
    <property type="component" value="Unassembled WGS sequence"/>
</dbReference>
<keyword evidence="8 12" id="KW-0198">Cysteine biosynthesis</keyword>
<comment type="cofactor">
    <cofactor evidence="1 10 12">
        <name>pyridoxal 5'-phosphate</name>
        <dbReference type="ChEBI" id="CHEBI:597326"/>
    </cofactor>
</comment>
<sequence>MIKKVVQYVNDITALVGETPLVTLDRLFGNRNMVLAKLEQYNPCGSVKDRAALAMIDNAVESGKLGPEGTIIEATSGNTGIALAFIAAIRKHRLIVVMPDSMSIERRKLLAFFGADVELTPAHLGMEGAIARAEELHASLNDSFLVRQFDNLSNVEVHEKTTAVEILRDTDEKVDVIVAGVGTGGTITGIARKVKQKRPTTKVVAVEPANCAALSGEPPGPHVIQGIGAGFIPSIMEKELVDDVVTVTDGEAMEWMRRIAHEEGILAGISSGAAACGTAKYIKNKGLENAVIVTLFPDTGERYLSVAINK</sequence>
<dbReference type="PANTHER" id="PTHR10314">
    <property type="entry name" value="CYSTATHIONINE BETA-SYNTHASE"/>
    <property type="match status" value="1"/>
</dbReference>
<evidence type="ECO:0000313" key="14">
    <source>
        <dbReference type="EMBL" id="PWW82196.1"/>
    </source>
</evidence>
<feature type="binding site" evidence="10">
    <location>
        <position position="270"/>
    </location>
    <ligand>
        <name>pyridoxal 5'-phosphate</name>
        <dbReference type="ChEBI" id="CHEBI:597326"/>
    </ligand>
</feature>
<evidence type="ECO:0000256" key="5">
    <source>
        <dbReference type="ARBA" id="ARBA00022605"/>
    </source>
</evidence>
<dbReference type="GO" id="GO:0004124">
    <property type="term" value="F:cysteine synthase activity"/>
    <property type="evidence" value="ECO:0007669"/>
    <property type="project" value="UniProtKB-UniRule"/>
</dbReference>
<keyword evidence="6 12" id="KW-0808">Transferase</keyword>
<evidence type="ECO:0000256" key="11">
    <source>
        <dbReference type="PIRSR" id="PIRSR605856-51"/>
    </source>
</evidence>
<dbReference type="InterPro" id="IPR001216">
    <property type="entry name" value="P-phosphate_BS"/>
</dbReference>
<evidence type="ECO:0000256" key="10">
    <source>
        <dbReference type="PIRSR" id="PIRSR605856-50"/>
    </source>
</evidence>
<feature type="binding site" evidence="10">
    <location>
        <begin position="182"/>
        <end position="186"/>
    </location>
    <ligand>
        <name>pyridoxal 5'-phosphate</name>
        <dbReference type="ChEBI" id="CHEBI:597326"/>
    </ligand>
</feature>
<dbReference type="AlphaFoldDB" id="A0A317T9R2"/>
<dbReference type="FunFam" id="3.40.50.1100:FF:000118">
    <property type="entry name" value="Related to CYS4-cystathionine beta-synthase"/>
    <property type="match status" value="1"/>
</dbReference>
<dbReference type="InterPro" id="IPR036052">
    <property type="entry name" value="TrpB-like_PALP_sf"/>
</dbReference>
<feature type="binding site" evidence="10">
    <location>
        <position position="78"/>
    </location>
    <ligand>
        <name>pyridoxal 5'-phosphate</name>
        <dbReference type="ChEBI" id="CHEBI:597326"/>
    </ligand>
</feature>
<comment type="catalytic activity">
    <reaction evidence="9 12">
        <text>O-acetyl-L-serine + hydrogen sulfide = L-cysteine + acetate</text>
        <dbReference type="Rhea" id="RHEA:14829"/>
        <dbReference type="ChEBI" id="CHEBI:29919"/>
        <dbReference type="ChEBI" id="CHEBI:30089"/>
        <dbReference type="ChEBI" id="CHEBI:35235"/>
        <dbReference type="ChEBI" id="CHEBI:58340"/>
        <dbReference type="EC" id="2.5.1.47"/>
    </reaction>
</comment>
<dbReference type="GO" id="GO:0006535">
    <property type="term" value="P:cysteine biosynthetic process from serine"/>
    <property type="evidence" value="ECO:0007669"/>
    <property type="project" value="UniProtKB-UniRule"/>
</dbReference>
<dbReference type="InterPro" id="IPR001926">
    <property type="entry name" value="TrpB-like_PALP"/>
</dbReference>
<accession>A0A317T9R2</accession>
<evidence type="ECO:0000256" key="2">
    <source>
        <dbReference type="ARBA" id="ARBA00004962"/>
    </source>
</evidence>
<keyword evidence="7 10" id="KW-0663">Pyridoxal phosphate</keyword>
<feature type="domain" description="Tryptophan synthase beta chain-like PALP" evidence="13">
    <location>
        <begin position="12"/>
        <end position="298"/>
    </location>
</feature>
<evidence type="ECO:0000259" key="13">
    <source>
        <dbReference type="Pfam" id="PF00291"/>
    </source>
</evidence>
<dbReference type="PROSITE" id="PS00901">
    <property type="entry name" value="CYS_SYNTHASE"/>
    <property type="match status" value="1"/>
</dbReference>
<keyword evidence="5 12" id="KW-0028">Amino-acid biosynthesis</keyword>
<evidence type="ECO:0000256" key="8">
    <source>
        <dbReference type="ARBA" id="ARBA00023192"/>
    </source>
</evidence>
<dbReference type="InterPro" id="IPR005859">
    <property type="entry name" value="CysK"/>
</dbReference>
<evidence type="ECO:0000256" key="3">
    <source>
        <dbReference type="ARBA" id="ARBA00007103"/>
    </source>
</evidence>
<dbReference type="CDD" id="cd01561">
    <property type="entry name" value="CBS_like"/>
    <property type="match status" value="1"/>
</dbReference>